<keyword evidence="4" id="KW-1185">Reference proteome</keyword>
<comment type="caution">
    <text evidence="3">The sequence shown here is derived from an EMBL/GenBank/DDBJ whole genome shotgun (WGS) entry which is preliminary data.</text>
</comment>
<evidence type="ECO:0000313" key="3">
    <source>
        <dbReference type="EMBL" id="CAL5222012.1"/>
    </source>
</evidence>
<keyword evidence="1" id="KW-0175">Coiled coil</keyword>
<accession>A0ABP1FX12</accession>
<dbReference type="Proteomes" id="UP001497392">
    <property type="component" value="Unassembled WGS sequence"/>
</dbReference>
<dbReference type="EMBL" id="CAXHTA020000006">
    <property type="protein sequence ID" value="CAL5222012.1"/>
    <property type="molecule type" value="Genomic_DNA"/>
</dbReference>
<gene>
    <name evidence="3" type="primary">g4302</name>
    <name evidence="3" type="ORF">VP750_LOCUS3671</name>
</gene>
<reference evidence="3 4" key="1">
    <citation type="submission" date="2024-06" db="EMBL/GenBank/DDBJ databases">
        <authorList>
            <person name="Kraege A."/>
            <person name="Thomma B."/>
        </authorList>
    </citation>
    <scope>NUCLEOTIDE SEQUENCE [LARGE SCALE GENOMIC DNA]</scope>
</reference>
<proteinExistence type="predicted"/>
<evidence type="ECO:0000256" key="1">
    <source>
        <dbReference type="SAM" id="Coils"/>
    </source>
</evidence>
<name>A0ABP1FX12_9CHLO</name>
<feature type="coiled-coil region" evidence="1">
    <location>
        <begin position="327"/>
        <end position="389"/>
    </location>
</feature>
<feature type="region of interest" description="Disordered" evidence="2">
    <location>
        <begin position="280"/>
        <end position="304"/>
    </location>
</feature>
<protein>
    <submittedName>
        <fullName evidence="3">G4302 protein</fullName>
    </submittedName>
</protein>
<feature type="compositionally biased region" description="Low complexity" evidence="2">
    <location>
        <begin position="290"/>
        <end position="301"/>
    </location>
</feature>
<sequence>MQGQQGLQCSSSTVQFPVNHHYLGDLASMLGFVEPSKPVPTPTKGADVSGQLPCKVKLTAWCGIPAPIAEPIEALQLPVRAICLAPLLQRLSVAQEGYKGLLAALMHARTRAADVVIKAVSALKGLARFTPGSKVTASAVAACCVLMLSDHQPVESDKHSNKVPAPGRHSSGLRSGRPSTACKARIAKRSRLLTAKWLQKQAQRPCTAKIGDHPVTRGMPDLASGAAQNLKNHFLAAPEASTSLSLVRPTHGRSTSSVSVMHVERTDSAQEFDQTCLQAEDSSAADDIGSSKTPSLSDSKSMPSTVLAAAPQKCLAHKRDEAQRERILSLLTQLDQAQATIREQNKQLGAQSTIIQRQTHSIAQFKTASSKLEEELQATREQKSRLEKAVISAGRQLKLVTAQRDNLIQMMRKKVANETAKNLEAVYAPLLETYKAKCTRLEQQILSAQPAQPSLAAQQSFPQLPDSLGDFGYWTERAAPAPALFA</sequence>
<feature type="region of interest" description="Disordered" evidence="2">
    <location>
        <begin position="155"/>
        <end position="180"/>
    </location>
</feature>
<evidence type="ECO:0000313" key="4">
    <source>
        <dbReference type="Proteomes" id="UP001497392"/>
    </source>
</evidence>
<evidence type="ECO:0000256" key="2">
    <source>
        <dbReference type="SAM" id="MobiDB-lite"/>
    </source>
</evidence>
<organism evidence="3 4">
    <name type="scientific">Coccomyxa viridis</name>
    <dbReference type="NCBI Taxonomy" id="1274662"/>
    <lineage>
        <taxon>Eukaryota</taxon>
        <taxon>Viridiplantae</taxon>
        <taxon>Chlorophyta</taxon>
        <taxon>core chlorophytes</taxon>
        <taxon>Trebouxiophyceae</taxon>
        <taxon>Trebouxiophyceae incertae sedis</taxon>
        <taxon>Coccomyxaceae</taxon>
        <taxon>Coccomyxa</taxon>
    </lineage>
</organism>